<proteinExistence type="inferred from homology"/>
<feature type="non-terminal residue" evidence="3">
    <location>
        <position position="1"/>
    </location>
</feature>
<evidence type="ECO:0000313" key="3">
    <source>
        <dbReference type="EMBL" id="EKC80420.1"/>
    </source>
</evidence>
<dbReference type="Gene3D" id="3.40.50.300">
    <property type="entry name" value="P-loop containing nucleotide triphosphate hydrolases"/>
    <property type="match status" value="1"/>
</dbReference>
<organism evidence="3">
    <name type="scientific">human gut metagenome</name>
    <dbReference type="NCBI Taxonomy" id="408170"/>
    <lineage>
        <taxon>unclassified sequences</taxon>
        <taxon>metagenomes</taxon>
        <taxon>organismal metagenomes</taxon>
    </lineage>
</organism>
<dbReference type="InterPro" id="IPR027417">
    <property type="entry name" value="P-loop_NTPase"/>
</dbReference>
<dbReference type="AlphaFoldDB" id="K1UQE3"/>
<reference evidence="3" key="1">
    <citation type="journal article" date="2013" name="Environ. Microbiol.">
        <title>Microbiota from the distal guts of lean and obese adolescents exhibit partial functional redundancy besides clear differences in community structure.</title>
        <authorList>
            <person name="Ferrer M."/>
            <person name="Ruiz A."/>
            <person name="Lanza F."/>
            <person name="Haange S.B."/>
            <person name="Oberbach A."/>
            <person name="Till H."/>
            <person name="Bargiela R."/>
            <person name="Campoy C."/>
            <person name="Segura M.T."/>
            <person name="Richter M."/>
            <person name="von Bergen M."/>
            <person name="Seifert J."/>
            <person name="Suarez A."/>
        </authorList>
    </citation>
    <scope>NUCLEOTIDE SEQUENCE</scope>
</reference>
<comment type="similarity">
    <text evidence="1">Belongs to the ABC transporter superfamily.</text>
</comment>
<gene>
    <name evidence="3" type="ORF">LEA_01401</name>
</gene>
<sequence length="152" mass="17359">EFLILDEPINALDPEGIREMRTLFQRLNQEDGTTIFISSHILSEVDLLADTIGIIQHGKLLTELPIEEIHKHQTDYISLQVDDVTRVAALLENMRITNFSVLDKEFIHIYDSDISGKALSKAIIENGIGLESMGRKQDTLEDFFFQLTEEEK</sequence>
<dbReference type="SUPFAM" id="SSF52540">
    <property type="entry name" value="P-loop containing nucleoside triphosphate hydrolases"/>
    <property type="match status" value="1"/>
</dbReference>
<dbReference type="PANTHER" id="PTHR43335">
    <property type="entry name" value="ABC TRANSPORTER, ATP-BINDING PROTEIN"/>
    <property type="match status" value="1"/>
</dbReference>
<evidence type="ECO:0000256" key="1">
    <source>
        <dbReference type="ARBA" id="ARBA00005417"/>
    </source>
</evidence>
<comment type="caution">
    <text evidence="3">The sequence shown here is derived from an EMBL/GenBank/DDBJ whole genome shotgun (WGS) entry which is preliminary data.</text>
</comment>
<protein>
    <submittedName>
        <fullName evidence="3">ABC-type multidrug transport system, ATPase component</fullName>
    </submittedName>
</protein>
<dbReference type="PANTHER" id="PTHR43335:SF8">
    <property type="entry name" value="ABC TRANSPORTER, ATP-BINDING PROTEIN"/>
    <property type="match status" value="1"/>
</dbReference>
<evidence type="ECO:0000256" key="2">
    <source>
        <dbReference type="ARBA" id="ARBA00022448"/>
    </source>
</evidence>
<accession>K1UQE3</accession>
<dbReference type="EMBL" id="AJWY01000974">
    <property type="protein sequence ID" value="EKC80420.1"/>
    <property type="molecule type" value="Genomic_DNA"/>
</dbReference>
<name>K1UQE3_9ZZZZ</name>
<keyword evidence="2" id="KW-0813">Transport</keyword>